<feature type="chain" id="PRO_5047507658" description="DUF4864 domain-containing protein" evidence="1">
    <location>
        <begin position="21"/>
        <end position="133"/>
    </location>
</feature>
<gene>
    <name evidence="2" type="ORF">SAMN06265373_10815</name>
</gene>
<evidence type="ECO:0000313" key="2">
    <source>
        <dbReference type="EMBL" id="SMP31602.1"/>
    </source>
</evidence>
<comment type="caution">
    <text evidence="2">The sequence shown here is derived from an EMBL/GenBank/DDBJ whole genome shotgun (WGS) entry which is preliminary data.</text>
</comment>
<feature type="signal peptide" evidence="1">
    <location>
        <begin position="1"/>
        <end position="20"/>
    </location>
</feature>
<accession>A0ABY1PDR0</accession>
<dbReference type="Pfam" id="PF16156">
    <property type="entry name" value="DUF4864"/>
    <property type="match status" value="1"/>
</dbReference>
<dbReference type="EMBL" id="FXTY01000008">
    <property type="protein sequence ID" value="SMP31602.1"/>
    <property type="molecule type" value="Genomic_DNA"/>
</dbReference>
<evidence type="ECO:0000313" key="3">
    <source>
        <dbReference type="Proteomes" id="UP001157961"/>
    </source>
</evidence>
<evidence type="ECO:0008006" key="4">
    <source>
        <dbReference type="Google" id="ProtNLM"/>
    </source>
</evidence>
<evidence type="ECO:0000256" key="1">
    <source>
        <dbReference type="SAM" id="SignalP"/>
    </source>
</evidence>
<dbReference type="Proteomes" id="UP001157961">
    <property type="component" value="Unassembled WGS sequence"/>
</dbReference>
<reference evidence="2 3" key="1">
    <citation type="submission" date="2017-05" db="EMBL/GenBank/DDBJ databases">
        <authorList>
            <person name="Varghese N."/>
            <person name="Submissions S."/>
        </authorList>
    </citation>
    <scope>NUCLEOTIDE SEQUENCE [LARGE SCALE GENOMIC DNA]</scope>
    <source>
        <strain evidence="2 3">DSM 29734</strain>
    </source>
</reference>
<sequence>MCIRALVWSCALVVATTAMAQEMSIGDVISAQIEAFQNEDVEEAFTYASPKVQNIFRSPRNFGAMVQRGYPMVWQPSDVEFRKQRSVGDLVYQEMWFMDSRGIGYSFIYEMIKVSGAWKINGVFKIKTNEVSA</sequence>
<keyword evidence="3" id="KW-1185">Reference proteome</keyword>
<proteinExistence type="predicted"/>
<organism evidence="2 3">
    <name type="scientific">Shimia sagamensis</name>
    <dbReference type="NCBI Taxonomy" id="1566352"/>
    <lineage>
        <taxon>Bacteria</taxon>
        <taxon>Pseudomonadati</taxon>
        <taxon>Pseudomonadota</taxon>
        <taxon>Alphaproteobacteria</taxon>
        <taxon>Rhodobacterales</taxon>
        <taxon>Roseobacteraceae</taxon>
    </lineage>
</organism>
<dbReference type="InterPro" id="IPR032347">
    <property type="entry name" value="DUF4864"/>
</dbReference>
<keyword evidence="1" id="KW-0732">Signal</keyword>
<name>A0ABY1PDR0_9RHOB</name>
<protein>
    <recommendedName>
        <fullName evidence="4">DUF4864 domain-containing protein</fullName>
    </recommendedName>
</protein>